<dbReference type="Pfam" id="PF03551">
    <property type="entry name" value="PadR"/>
    <property type="match status" value="1"/>
</dbReference>
<reference evidence="2 3" key="1">
    <citation type="submission" date="2020-05" db="EMBL/GenBank/DDBJ databases">
        <title>Mucilaginibacter mali sp. nov.</title>
        <authorList>
            <person name="Kim H.S."/>
            <person name="Lee K.C."/>
            <person name="Suh M.K."/>
            <person name="Kim J.-S."/>
            <person name="Han K.-I."/>
            <person name="Eom M.K."/>
            <person name="Shin Y.K."/>
            <person name="Lee J.-S."/>
        </authorList>
    </citation>
    <scope>NUCLEOTIDE SEQUENCE [LARGE SCALE GENOMIC DNA]</scope>
    <source>
        <strain evidence="2 3">G2-14</strain>
    </source>
</reference>
<sequence>MTAISKDLVAATSIPVILAILKQGESYGYEIIQKVKEASKGQLQFSDGTLYPILRKLEDKEFIISEWRIAENEKRRRYYSITSKGNDYFKDEHAAWDAMYQLINELWNLQPKLYTL</sequence>
<dbReference type="InterPro" id="IPR052509">
    <property type="entry name" value="Metal_resp_DNA-bind_regulator"/>
</dbReference>
<dbReference type="Proteomes" id="UP000505355">
    <property type="component" value="Chromosome"/>
</dbReference>
<dbReference type="PANTHER" id="PTHR33169">
    <property type="entry name" value="PADR-FAMILY TRANSCRIPTIONAL REGULATOR"/>
    <property type="match status" value="1"/>
</dbReference>
<evidence type="ECO:0000259" key="1">
    <source>
        <dbReference type="Pfam" id="PF03551"/>
    </source>
</evidence>
<gene>
    <name evidence="2" type="ORF">HQ865_10390</name>
</gene>
<dbReference type="SUPFAM" id="SSF46785">
    <property type="entry name" value="Winged helix' DNA-binding domain"/>
    <property type="match status" value="1"/>
</dbReference>
<dbReference type="InterPro" id="IPR005149">
    <property type="entry name" value="Tscrpt_reg_PadR_N"/>
</dbReference>
<proteinExistence type="predicted"/>
<dbReference type="AlphaFoldDB" id="A0A7D4Q7P3"/>
<keyword evidence="3" id="KW-1185">Reference proteome</keyword>
<accession>A0A7D4Q7P3</accession>
<name>A0A7D4Q7P3_9SPHI</name>
<protein>
    <submittedName>
        <fullName evidence="2">Helix-turn-helix transcriptional regulator</fullName>
    </submittedName>
</protein>
<dbReference type="KEGG" id="mmab:HQ865_10390"/>
<dbReference type="InterPro" id="IPR036388">
    <property type="entry name" value="WH-like_DNA-bd_sf"/>
</dbReference>
<evidence type="ECO:0000313" key="3">
    <source>
        <dbReference type="Proteomes" id="UP000505355"/>
    </source>
</evidence>
<dbReference type="Gene3D" id="1.10.10.10">
    <property type="entry name" value="Winged helix-like DNA-binding domain superfamily/Winged helix DNA-binding domain"/>
    <property type="match status" value="1"/>
</dbReference>
<dbReference type="PANTHER" id="PTHR33169:SF14">
    <property type="entry name" value="TRANSCRIPTIONAL REGULATOR RV3488"/>
    <property type="match status" value="1"/>
</dbReference>
<dbReference type="RefSeq" id="WP_173414838.1">
    <property type="nucleotide sequence ID" value="NZ_CP054139.1"/>
</dbReference>
<dbReference type="EMBL" id="CP054139">
    <property type="protein sequence ID" value="QKJ30151.1"/>
    <property type="molecule type" value="Genomic_DNA"/>
</dbReference>
<evidence type="ECO:0000313" key="2">
    <source>
        <dbReference type="EMBL" id="QKJ30151.1"/>
    </source>
</evidence>
<dbReference type="InterPro" id="IPR036390">
    <property type="entry name" value="WH_DNA-bd_sf"/>
</dbReference>
<organism evidence="2 3">
    <name type="scientific">Mucilaginibacter mali</name>
    <dbReference type="NCBI Taxonomy" id="2740462"/>
    <lineage>
        <taxon>Bacteria</taxon>
        <taxon>Pseudomonadati</taxon>
        <taxon>Bacteroidota</taxon>
        <taxon>Sphingobacteriia</taxon>
        <taxon>Sphingobacteriales</taxon>
        <taxon>Sphingobacteriaceae</taxon>
        <taxon>Mucilaginibacter</taxon>
    </lineage>
</organism>
<feature type="domain" description="Transcription regulator PadR N-terminal" evidence="1">
    <location>
        <begin position="17"/>
        <end position="90"/>
    </location>
</feature>